<evidence type="ECO:0000256" key="1">
    <source>
        <dbReference type="ARBA" id="ARBA00022714"/>
    </source>
</evidence>
<dbReference type="EMBL" id="JBHSWU010000025">
    <property type="protein sequence ID" value="MFC6723562.1"/>
    <property type="molecule type" value="Genomic_DNA"/>
</dbReference>
<protein>
    <submittedName>
        <fullName evidence="6">Rieske (2Fe-2S) protein</fullName>
    </submittedName>
</protein>
<sequence length="120" mass="13436">MSEHTVAKTGELDEGDRLLVELEGREIAVFNVDGEYLAYTNWCAHQAGPICEGTLSGTWDAEYDKEDLEVSMEWCNEDEVLSCPWHGWEYDITDGKSLTSKAQLPSHPVRTEGDDIVVSL</sequence>
<keyword evidence="2" id="KW-0479">Metal-binding</keyword>
<name>A0ABD5RXS7_9EURY</name>
<dbReference type="AlphaFoldDB" id="A0ABD5RXS7"/>
<dbReference type="Pfam" id="PF00355">
    <property type="entry name" value="Rieske"/>
    <property type="match status" value="1"/>
</dbReference>
<evidence type="ECO:0000259" key="5">
    <source>
        <dbReference type="PROSITE" id="PS51296"/>
    </source>
</evidence>
<dbReference type="PANTHER" id="PTHR21496:SF23">
    <property type="entry name" value="3-PHENYLPROPIONATE_CINNAMIC ACID DIOXYGENASE FERREDOXIN SUBUNIT"/>
    <property type="match status" value="1"/>
</dbReference>
<reference evidence="6 7" key="1">
    <citation type="journal article" date="2019" name="Int. J. Syst. Evol. Microbiol.">
        <title>The Global Catalogue of Microorganisms (GCM) 10K type strain sequencing project: providing services to taxonomists for standard genome sequencing and annotation.</title>
        <authorList>
            <consortium name="The Broad Institute Genomics Platform"/>
            <consortium name="The Broad Institute Genome Sequencing Center for Infectious Disease"/>
            <person name="Wu L."/>
            <person name="Ma J."/>
        </authorList>
    </citation>
    <scope>NUCLEOTIDE SEQUENCE [LARGE SCALE GENOMIC DNA]</scope>
    <source>
        <strain evidence="6 7">NBRC 111368</strain>
    </source>
</reference>
<evidence type="ECO:0000256" key="4">
    <source>
        <dbReference type="ARBA" id="ARBA00023014"/>
    </source>
</evidence>
<evidence type="ECO:0000313" key="6">
    <source>
        <dbReference type="EMBL" id="MFC6723562.1"/>
    </source>
</evidence>
<dbReference type="InterPro" id="IPR036922">
    <property type="entry name" value="Rieske_2Fe-2S_sf"/>
</dbReference>
<dbReference type="Gene3D" id="2.102.10.10">
    <property type="entry name" value="Rieske [2Fe-2S] iron-sulphur domain"/>
    <property type="match status" value="1"/>
</dbReference>
<dbReference type="PROSITE" id="PS51296">
    <property type="entry name" value="RIESKE"/>
    <property type="match status" value="1"/>
</dbReference>
<organism evidence="6 7">
    <name type="scientific">Halobium palmae</name>
    <dbReference type="NCBI Taxonomy" id="1776492"/>
    <lineage>
        <taxon>Archaea</taxon>
        <taxon>Methanobacteriati</taxon>
        <taxon>Methanobacteriota</taxon>
        <taxon>Stenosarchaea group</taxon>
        <taxon>Halobacteria</taxon>
        <taxon>Halobacteriales</taxon>
        <taxon>Haloferacaceae</taxon>
        <taxon>Halobium</taxon>
    </lineage>
</organism>
<dbReference type="SUPFAM" id="SSF50022">
    <property type="entry name" value="ISP domain"/>
    <property type="match status" value="1"/>
</dbReference>
<dbReference type="Proteomes" id="UP001596328">
    <property type="component" value="Unassembled WGS sequence"/>
</dbReference>
<dbReference type="PANTHER" id="PTHR21496">
    <property type="entry name" value="FERREDOXIN-RELATED"/>
    <property type="match status" value="1"/>
</dbReference>
<keyword evidence="7" id="KW-1185">Reference proteome</keyword>
<proteinExistence type="predicted"/>
<keyword evidence="3" id="KW-0408">Iron</keyword>
<dbReference type="InterPro" id="IPR017941">
    <property type="entry name" value="Rieske_2Fe-2S"/>
</dbReference>
<accession>A0ABD5RXS7</accession>
<evidence type="ECO:0000313" key="7">
    <source>
        <dbReference type="Proteomes" id="UP001596328"/>
    </source>
</evidence>
<keyword evidence="1" id="KW-0001">2Fe-2S</keyword>
<comment type="caution">
    <text evidence="6">The sequence shown here is derived from an EMBL/GenBank/DDBJ whole genome shotgun (WGS) entry which is preliminary data.</text>
</comment>
<gene>
    <name evidence="6" type="ORF">ACFQE1_03985</name>
</gene>
<evidence type="ECO:0000256" key="3">
    <source>
        <dbReference type="ARBA" id="ARBA00023004"/>
    </source>
</evidence>
<evidence type="ECO:0000256" key="2">
    <source>
        <dbReference type="ARBA" id="ARBA00022723"/>
    </source>
</evidence>
<feature type="domain" description="Rieske" evidence="5">
    <location>
        <begin position="4"/>
        <end position="118"/>
    </location>
</feature>
<dbReference type="CDD" id="cd03467">
    <property type="entry name" value="Rieske"/>
    <property type="match status" value="1"/>
</dbReference>
<dbReference type="GO" id="GO:0046872">
    <property type="term" value="F:metal ion binding"/>
    <property type="evidence" value="ECO:0007669"/>
    <property type="project" value="UniProtKB-KW"/>
</dbReference>
<keyword evidence="4" id="KW-0411">Iron-sulfur</keyword>
<dbReference type="GO" id="GO:0051537">
    <property type="term" value="F:2 iron, 2 sulfur cluster binding"/>
    <property type="evidence" value="ECO:0007669"/>
    <property type="project" value="UniProtKB-KW"/>
</dbReference>